<protein>
    <submittedName>
        <fullName evidence="2">Uncharacterized protein</fullName>
    </submittedName>
</protein>
<reference evidence="3" key="1">
    <citation type="journal article" date="2012" name="Science">
        <title>The Paleozoic origin of enzymatic lignin decomposition reconstructed from 31 fungal genomes.</title>
        <authorList>
            <person name="Floudas D."/>
            <person name="Binder M."/>
            <person name="Riley R."/>
            <person name="Barry K."/>
            <person name="Blanchette R.A."/>
            <person name="Henrissat B."/>
            <person name="Martinez A.T."/>
            <person name="Otillar R."/>
            <person name="Spatafora J.W."/>
            <person name="Yadav J.S."/>
            <person name="Aerts A."/>
            <person name="Benoit I."/>
            <person name="Boyd A."/>
            <person name="Carlson A."/>
            <person name="Copeland A."/>
            <person name="Coutinho P.M."/>
            <person name="de Vries R.P."/>
            <person name="Ferreira P."/>
            <person name="Findley K."/>
            <person name="Foster B."/>
            <person name="Gaskell J."/>
            <person name="Glotzer D."/>
            <person name="Gorecki P."/>
            <person name="Heitman J."/>
            <person name="Hesse C."/>
            <person name="Hori C."/>
            <person name="Igarashi K."/>
            <person name="Jurgens J.A."/>
            <person name="Kallen N."/>
            <person name="Kersten P."/>
            <person name="Kohler A."/>
            <person name="Kuees U."/>
            <person name="Kumar T.K.A."/>
            <person name="Kuo A."/>
            <person name="LaButti K."/>
            <person name="Larrondo L.F."/>
            <person name="Lindquist E."/>
            <person name="Ling A."/>
            <person name="Lombard V."/>
            <person name="Lucas S."/>
            <person name="Lundell T."/>
            <person name="Martin R."/>
            <person name="McLaughlin D.J."/>
            <person name="Morgenstern I."/>
            <person name="Morin E."/>
            <person name="Murat C."/>
            <person name="Nagy L.G."/>
            <person name="Nolan M."/>
            <person name="Ohm R.A."/>
            <person name="Patyshakuliyeva A."/>
            <person name="Rokas A."/>
            <person name="Ruiz-Duenas F.J."/>
            <person name="Sabat G."/>
            <person name="Salamov A."/>
            <person name="Samejima M."/>
            <person name="Schmutz J."/>
            <person name="Slot J.C."/>
            <person name="St John F."/>
            <person name="Stenlid J."/>
            <person name="Sun H."/>
            <person name="Sun S."/>
            <person name="Syed K."/>
            <person name="Tsang A."/>
            <person name="Wiebenga A."/>
            <person name="Young D."/>
            <person name="Pisabarro A."/>
            <person name="Eastwood D.C."/>
            <person name="Martin F."/>
            <person name="Cullen D."/>
            <person name="Grigoriev I.V."/>
            <person name="Hibbett D.S."/>
        </authorList>
    </citation>
    <scope>NUCLEOTIDE SEQUENCE [LARGE SCALE GENOMIC DNA]</scope>
    <source>
        <strain evidence="3">TFB10046</strain>
    </source>
</reference>
<evidence type="ECO:0000256" key="1">
    <source>
        <dbReference type="SAM" id="MobiDB-lite"/>
    </source>
</evidence>
<dbReference type="InParanoid" id="J0CUY2"/>
<name>J0CUY2_AURST</name>
<organism evidence="2 3">
    <name type="scientific">Auricularia subglabra (strain TFB-10046 / SS5)</name>
    <name type="common">White-rot fungus</name>
    <name type="synonym">Auricularia delicata (strain TFB10046)</name>
    <dbReference type="NCBI Taxonomy" id="717982"/>
    <lineage>
        <taxon>Eukaryota</taxon>
        <taxon>Fungi</taxon>
        <taxon>Dikarya</taxon>
        <taxon>Basidiomycota</taxon>
        <taxon>Agaricomycotina</taxon>
        <taxon>Agaricomycetes</taxon>
        <taxon>Auriculariales</taxon>
        <taxon>Auriculariaceae</taxon>
        <taxon>Auricularia</taxon>
    </lineage>
</organism>
<dbReference type="Proteomes" id="UP000006514">
    <property type="component" value="Unassembled WGS sequence"/>
</dbReference>
<dbReference type="AlphaFoldDB" id="J0CUY2"/>
<sequence>MFVKHPLATTTVHSDPGSRASRMINVRYDGPWSRCAFGDRILRIASEYGDNMAVMDVLVTFPHLNLNNASLWLAYMKDARAQGSVFDNFIMDSFRRTDWFAYLTTRNGRNFWPDLAKLLPEAHNFNSRTITQSSNRPEGIADTLTNGSAQRDTETPSPAPVEGCPAAMGAADPESKQPSPVPCVTARGVYPASSSQKGRPYSLRRLRVRGTASTVVLGDVSVSGTMWM</sequence>
<evidence type="ECO:0000313" key="3">
    <source>
        <dbReference type="Proteomes" id="UP000006514"/>
    </source>
</evidence>
<dbReference type="EMBL" id="JH687986">
    <property type="protein sequence ID" value="EJD34182.1"/>
    <property type="molecule type" value="Genomic_DNA"/>
</dbReference>
<dbReference type="OrthoDB" id="10603658at2759"/>
<keyword evidence="3" id="KW-1185">Reference proteome</keyword>
<evidence type="ECO:0000313" key="2">
    <source>
        <dbReference type="EMBL" id="EJD34182.1"/>
    </source>
</evidence>
<dbReference type="KEGG" id="adl:AURDEDRAFT_176764"/>
<accession>J0CUY2</accession>
<proteinExistence type="predicted"/>
<feature type="region of interest" description="Disordered" evidence="1">
    <location>
        <begin position="128"/>
        <end position="182"/>
    </location>
</feature>
<gene>
    <name evidence="2" type="ORF">AURDEDRAFT_176764</name>
</gene>